<dbReference type="InterPro" id="IPR003594">
    <property type="entry name" value="HATPase_dom"/>
</dbReference>
<evidence type="ECO:0000256" key="1">
    <source>
        <dbReference type="ARBA" id="ARBA00000085"/>
    </source>
</evidence>
<evidence type="ECO:0000256" key="4">
    <source>
        <dbReference type="ARBA" id="ARBA00022679"/>
    </source>
</evidence>
<accession>A0A1V0U1C8</accession>
<dbReference type="STRING" id="553510.B1H19_35825"/>
<keyword evidence="7" id="KW-0472">Membrane</keyword>
<dbReference type="OrthoDB" id="4652229at2"/>
<dbReference type="InterPro" id="IPR050428">
    <property type="entry name" value="TCS_sensor_his_kinase"/>
</dbReference>
<gene>
    <name evidence="9" type="ORF">B1H19_35825</name>
</gene>
<evidence type="ECO:0000259" key="8">
    <source>
        <dbReference type="SMART" id="SM00387"/>
    </source>
</evidence>
<organism evidence="9 10">
    <name type="scientific">Streptomyces gilvosporeus</name>
    <dbReference type="NCBI Taxonomy" id="553510"/>
    <lineage>
        <taxon>Bacteria</taxon>
        <taxon>Bacillati</taxon>
        <taxon>Actinomycetota</taxon>
        <taxon>Actinomycetes</taxon>
        <taxon>Kitasatosporales</taxon>
        <taxon>Streptomycetaceae</taxon>
        <taxon>Streptomyces</taxon>
    </lineage>
</organism>
<comment type="catalytic activity">
    <reaction evidence="1">
        <text>ATP + protein L-histidine = ADP + protein N-phospho-L-histidine.</text>
        <dbReference type="EC" id="2.7.13.3"/>
    </reaction>
</comment>
<keyword evidence="10" id="KW-1185">Reference proteome</keyword>
<feature type="transmembrane region" description="Helical" evidence="7">
    <location>
        <begin position="44"/>
        <end position="64"/>
    </location>
</feature>
<dbReference type="GO" id="GO:0005524">
    <property type="term" value="F:ATP binding"/>
    <property type="evidence" value="ECO:0007669"/>
    <property type="project" value="UniProtKB-KW"/>
</dbReference>
<keyword evidence="3" id="KW-0597">Phosphoprotein</keyword>
<evidence type="ECO:0000313" key="9">
    <source>
        <dbReference type="EMBL" id="ARF58840.1"/>
    </source>
</evidence>
<name>A0A1V0U1C8_9ACTN</name>
<evidence type="ECO:0000256" key="6">
    <source>
        <dbReference type="SAM" id="MobiDB-lite"/>
    </source>
</evidence>
<feature type="transmembrane region" description="Helical" evidence="7">
    <location>
        <begin position="18"/>
        <end position="37"/>
    </location>
</feature>
<dbReference type="SMART" id="SM00387">
    <property type="entry name" value="HATPase_c"/>
    <property type="match status" value="1"/>
</dbReference>
<evidence type="ECO:0000256" key="3">
    <source>
        <dbReference type="ARBA" id="ARBA00022553"/>
    </source>
</evidence>
<feature type="region of interest" description="Disordered" evidence="6">
    <location>
        <begin position="382"/>
        <end position="497"/>
    </location>
</feature>
<evidence type="ECO:0000313" key="10">
    <source>
        <dbReference type="Proteomes" id="UP000192726"/>
    </source>
</evidence>
<dbReference type="EMBL" id="CP020569">
    <property type="protein sequence ID" value="ARF58840.1"/>
    <property type="molecule type" value="Genomic_DNA"/>
</dbReference>
<evidence type="ECO:0000256" key="2">
    <source>
        <dbReference type="ARBA" id="ARBA00012438"/>
    </source>
</evidence>
<dbReference type="Proteomes" id="UP000192726">
    <property type="component" value="Chromosome"/>
</dbReference>
<dbReference type="InterPro" id="IPR036890">
    <property type="entry name" value="HATPase_C_sf"/>
</dbReference>
<keyword evidence="4" id="KW-0808">Transferase</keyword>
<dbReference type="PROSITE" id="PS51257">
    <property type="entry name" value="PROKAR_LIPOPROTEIN"/>
    <property type="match status" value="1"/>
</dbReference>
<feature type="compositionally biased region" description="Low complexity" evidence="6">
    <location>
        <begin position="443"/>
        <end position="456"/>
    </location>
</feature>
<sequence>MVRAGSSPGGSGPASTPIWLLPPVLLAACTAVAVSLSPSTARSLVVWIGVVATAAVAVAAWQAACRGRALDELRREYADREAVLHRHLSVQEAETVRMAKKTLPAAIAQLQSGSTTEEVLHTVGQVSRVSPEFEAAHKAVLRSVLEAVEAEEGLRDSAQRAFVNIARRVQAIVHQQAQELRELEDKHGQDPDVFGDLLRVDHRTALVGRLADSIAVLGGARPGRQWQQTIPLFNVLRGAMSRITDYQRVDLHSVAEVGILGRGVEPLIHALAELLDNATRYSPPQTRVHLTATEIQAGVAIEMEDAGIGLTDEARIRAEQALREGSPTGIDLDDLGESPRLGLAVVGRLARTNKFQVSFRASAYGGVRVVLIVPPEMITATPVPGGAMAKAATLPPPRRRGGPLRPEAAAQEPVSVAPSRTANGLPQRRRRTRAVLPPMRQKPAATTTESTTSVSAAPPPQAGMWLAAFQEGVSGESRAESPEQRPAGLSDKESEHY</sequence>
<reference evidence="9 10" key="1">
    <citation type="submission" date="2017-04" db="EMBL/GenBank/DDBJ databases">
        <title>Complete Genome Sequence of Streptomyces gilvosporeus F607, a Capable Producer of Natamycin.</title>
        <authorList>
            <person name="Zong G."/>
            <person name="Zhong C."/>
            <person name="Fu J."/>
            <person name="Qin R."/>
            <person name="Cao G."/>
        </authorList>
    </citation>
    <scope>NUCLEOTIDE SEQUENCE [LARGE SCALE GENOMIC DNA]</scope>
    <source>
        <strain evidence="9 10">F607</strain>
    </source>
</reference>
<dbReference type="PANTHER" id="PTHR45436">
    <property type="entry name" value="SENSOR HISTIDINE KINASE YKOH"/>
    <property type="match status" value="1"/>
</dbReference>
<keyword evidence="7" id="KW-0812">Transmembrane</keyword>
<keyword evidence="7" id="KW-1133">Transmembrane helix</keyword>
<dbReference type="RefSeq" id="WP_083109032.1">
    <property type="nucleotide sequence ID" value="NZ_CP020569.1"/>
</dbReference>
<keyword evidence="9" id="KW-0067">ATP-binding</keyword>
<dbReference type="SUPFAM" id="SSF55874">
    <property type="entry name" value="ATPase domain of HSP90 chaperone/DNA topoisomerase II/histidine kinase"/>
    <property type="match status" value="1"/>
</dbReference>
<dbReference type="Pfam" id="PF02518">
    <property type="entry name" value="HATPase_c"/>
    <property type="match status" value="1"/>
</dbReference>
<dbReference type="PANTHER" id="PTHR45436:SF5">
    <property type="entry name" value="SENSOR HISTIDINE KINASE TRCS"/>
    <property type="match status" value="1"/>
</dbReference>
<dbReference type="EC" id="2.7.13.3" evidence="2"/>
<keyword evidence="5" id="KW-0418">Kinase</keyword>
<dbReference type="Gene3D" id="3.30.565.10">
    <property type="entry name" value="Histidine kinase-like ATPase, C-terminal domain"/>
    <property type="match status" value="1"/>
</dbReference>
<evidence type="ECO:0000256" key="7">
    <source>
        <dbReference type="SAM" id="Phobius"/>
    </source>
</evidence>
<feature type="domain" description="Histidine kinase/HSP90-like ATPase" evidence="8">
    <location>
        <begin position="262"/>
        <end position="377"/>
    </location>
</feature>
<dbReference type="AlphaFoldDB" id="A0A1V0U1C8"/>
<proteinExistence type="predicted"/>
<keyword evidence="9" id="KW-0547">Nucleotide-binding</keyword>
<dbReference type="GO" id="GO:0005886">
    <property type="term" value="C:plasma membrane"/>
    <property type="evidence" value="ECO:0007669"/>
    <property type="project" value="TreeGrafter"/>
</dbReference>
<dbReference type="GO" id="GO:0004673">
    <property type="term" value="F:protein histidine kinase activity"/>
    <property type="evidence" value="ECO:0007669"/>
    <property type="project" value="UniProtKB-EC"/>
</dbReference>
<dbReference type="GO" id="GO:0000160">
    <property type="term" value="P:phosphorelay signal transduction system"/>
    <property type="evidence" value="ECO:0007669"/>
    <property type="project" value="TreeGrafter"/>
</dbReference>
<dbReference type="KEGG" id="sgv:B1H19_35825"/>
<evidence type="ECO:0000256" key="5">
    <source>
        <dbReference type="ARBA" id="ARBA00022777"/>
    </source>
</evidence>
<protein>
    <recommendedName>
        <fullName evidence="2">histidine kinase</fullName>
        <ecNumber evidence="2">2.7.13.3</ecNumber>
    </recommendedName>
</protein>